<dbReference type="PANTHER" id="PTHR36540:SF1">
    <property type="entry name" value="PYRIMIDINE_PURINE NUCLEOSIDE PHOSPHORYLASE"/>
    <property type="match status" value="1"/>
</dbReference>
<comment type="catalytic activity">
    <reaction evidence="3">
        <text>cytidine + phosphate = cytosine + alpha-D-ribose 1-phosphate</text>
        <dbReference type="Rhea" id="RHEA:52540"/>
        <dbReference type="ChEBI" id="CHEBI:16040"/>
        <dbReference type="ChEBI" id="CHEBI:17562"/>
        <dbReference type="ChEBI" id="CHEBI:43474"/>
        <dbReference type="ChEBI" id="CHEBI:57720"/>
        <dbReference type="EC" id="2.4.2.2"/>
    </reaction>
</comment>
<dbReference type="RefSeq" id="WP_078306346.1">
    <property type="nucleotide sequence ID" value="NZ_CP147511.1"/>
</dbReference>
<dbReference type="GO" id="GO:0047975">
    <property type="term" value="F:guanosine phosphorylase activity"/>
    <property type="evidence" value="ECO:0007669"/>
    <property type="project" value="RHEA"/>
</dbReference>
<gene>
    <name evidence="3" type="primary">ppnP</name>
    <name evidence="4" type="ORF">B0682_01500</name>
</gene>
<dbReference type="Proteomes" id="UP000191094">
    <property type="component" value="Unassembled WGS sequence"/>
</dbReference>
<dbReference type="EMBL" id="MUYT01000002">
    <property type="protein sequence ID" value="OOS22497.1"/>
    <property type="molecule type" value="Genomic_DNA"/>
</dbReference>
<dbReference type="SUPFAM" id="SSF51182">
    <property type="entry name" value="RmlC-like cupins"/>
    <property type="match status" value="1"/>
</dbReference>
<dbReference type="GO" id="GO:0004850">
    <property type="term" value="F:uridine phosphorylase activity"/>
    <property type="evidence" value="ECO:0007669"/>
    <property type="project" value="RHEA"/>
</dbReference>
<comment type="catalytic activity">
    <reaction evidence="3">
        <text>a purine D-ribonucleoside + phosphate = a purine nucleobase + alpha-D-ribose 1-phosphate</text>
        <dbReference type="Rhea" id="RHEA:19805"/>
        <dbReference type="ChEBI" id="CHEBI:26386"/>
        <dbReference type="ChEBI" id="CHEBI:43474"/>
        <dbReference type="ChEBI" id="CHEBI:57720"/>
        <dbReference type="ChEBI" id="CHEBI:142355"/>
        <dbReference type="EC" id="2.4.2.1"/>
    </reaction>
</comment>
<evidence type="ECO:0000313" key="4">
    <source>
        <dbReference type="EMBL" id="OOS22497.1"/>
    </source>
</evidence>
<comment type="catalytic activity">
    <reaction evidence="3">
        <text>xanthosine + phosphate = alpha-D-ribose 1-phosphate + xanthine</text>
        <dbReference type="Rhea" id="RHEA:27638"/>
        <dbReference type="ChEBI" id="CHEBI:17712"/>
        <dbReference type="ChEBI" id="CHEBI:18107"/>
        <dbReference type="ChEBI" id="CHEBI:43474"/>
        <dbReference type="ChEBI" id="CHEBI:57720"/>
        <dbReference type="EC" id="2.4.2.1"/>
    </reaction>
</comment>
<proteinExistence type="inferred from homology"/>
<dbReference type="InterPro" id="IPR014710">
    <property type="entry name" value="RmlC-like_jellyroll"/>
</dbReference>
<dbReference type="STRING" id="90241.B0682_01500"/>
<evidence type="ECO:0000313" key="5">
    <source>
        <dbReference type="Proteomes" id="UP000191094"/>
    </source>
</evidence>
<comment type="catalytic activity">
    <reaction evidence="3">
        <text>guanosine + phosphate = alpha-D-ribose 1-phosphate + guanine</text>
        <dbReference type="Rhea" id="RHEA:13233"/>
        <dbReference type="ChEBI" id="CHEBI:16235"/>
        <dbReference type="ChEBI" id="CHEBI:16750"/>
        <dbReference type="ChEBI" id="CHEBI:43474"/>
        <dbReference type="ChEBI" id="CHEBI:57720"/>
        <dbReference type="EC" id="2.4.2.1"/>
    </reaction>
</comment>
<dbReference type="GO" id="GO:0009032">
    <property type="term" value="F:thymidine phosphorylase activity"/>
    <property type="evidence" value="ECO:0007669"/>
    <property type="project" value="RHEA"/>
</dbReference>
<reference evidence="4 5" key="1">
    <citation type="submission" date="2017-02" db="EMBL/GenBank/DDBJ databases">
        <title>Draft genome sequence of Moraxella lincolnii CCUG 9405T type strain.</title>
        <authorList>
            <person name="Salva-Serra F."/>
            <person name="Engstrom-Jakobsson H."/>
            <person name="Thorell K."/>
            <person name="Jaen-Luchoro D."/>
            <person name="Gonzales-Siles L."/>
            <person name="Karlsson R."/>
            <person name="Yazdan S."/>
            <person name="Boulund F."/>
            <person name="Johnning A."/>
            <person name="Engstrand L."/>
            <person name="Kristiansson E."/>
            <person name="Moore E."/>
        </authorList>
    </citation>
    <scope>NUCLEOTIDE SEQUENCE [LARGE SCALE GENOMIC DNA]</scope>
    <source>
        <strain evidence="4 5">CCUG 9405</strain>
    </source>
</reference>
<dbReference type="AlphaFoldDB" id="A0A1T0CJH3"/>
<keyword evidence="5" id="KW-1185">Reference proteome</keyword>
<organism evidence="4 5">
    <name type="scientific">Lwoffella lincolnii</name>
    <dbReference type="NCBI Taxonomy" id="90241"/>
    <lineage>
        <taxon>Bacteria</taxon>
        <taxon>Pseudomonadati</taxon>
        <taxon>Pseudomonadota</taxon>
        <taxon>Gammaproteobacteria</taxon>
        <taxon>Moraxellales</taxon>
        <taxon>Moraxellaceae</taxon>
        <taxon>Lwoffella</taxon>
    </lineage>
</organism>
<dbReference type="OrthoDB" id="9793848at2"/>
<accession>A0A1T0CJH3</accession>
<evidence type="ECO:0000256" key="3">
    <source>
        <dbReference type="HAMAP-Rule" id="MF_01537"/>
    </source>
</evidence>
<dbReference type="EC" id="2.4.2.1" evidence="3"/>
<dbReference type="HAMAP" id="MF_01537">
    <property type="entry name" value="Nucleos_phosphorylase_PpnP"/>
    <property type="match status" value="1"/>
</dbReference>
<dbReference type="CDD" id="cd20296">
    <property type="entry name" value="cupin_PpnP-like"/>
    <property type="match status" value="1"/>
</dbReference>
<evidence type="ECO:0000256" key="1">
    <source>
        <dbReference type="ARBA" id="ARBA00022676"/>
    </source>
</evidence>
<comment type="function">
    <text evidence="3">Catalyzes the phosphorolysis of diverse nucleosides, yielding D-ribose 1-phosphate and the respective free bases. Can use uridine, adenosine, guanosine, cytidine, thymidine, inosine and xanthosine as substrates. Also catalyzes the reverse reactions.</text>
</comment>
<dbReference type="GO" id="GO:0004731">
    <property type="term" value="F:purine-nucleoside phosphorylase activity"/>
    <property type="evidence" value="ECO:0007669"/>
    <property type="project" value="UniProtKB-UniRule"/>
</dbReference>
<comment type="catalytic activity">
    <reaction evidence="3">
        <text>adenosine + phosphate = alpha-D-ribose 1-phosphate + adenine</text>
        <dbReference type="Rhea" id="RHEA:27642"/>
        <dbReference type="ChEBI" id="CHEBI:16335"/>
        <dbReference type="ChEBI" id="CHEBI:16708"/>
        <dbReference type="ChEBI" id="CHEBI:43474"/>
        <dbReference type="ChEBI" id="CHEBI:57720"/>
        <dbReference type="EC" id="2.4.2.1"/>
    </reaction>
</comment>
<name>A0A1T0CJH3_9GAMM</name>
<keyword evidence="2 3" id="KW-0808">Transferase</keyword>
<keyword evidence="1 3" id="KW-0328">Glycosyltransferase</keyword>
<dbReference type="PANTHER" id="PTHR36540">
    <property type="entry name" value="PYRIMIDINE/PURINE NUCLEOSIDE PHOSPHORYLASE"/>
    <property type="match status" value="1"/>
</dbReference>
<comment type="similarity">
    <text evidence="3">Belongs to the nucleoside phosphorylase PpnP family.</text>
</comment>
<sequence>MSVAEYTQASVLTNANISYDGRCSSHTILFDDGSKKMLGIILPNDNNISEYHFETHTSERIEILSGECQVKVSTESDYQNYRPGQSFLVAGNSNFKLKTADIIQYICHLEG</sequence>
<protein>
    <recommendedName>
        <fullName evidence="3">Pyrimidine/purine nucleoside phosphorylase</fullName>
        <ecNumber evidence="3">2.4.2.1</ecNumber>
        <ecNumber evidence="3">2.4.2.2</ecNumber>
    </recommendedName>
    <alternativeName>
        <fullName evidence="3">Adenosine phosphorylase</fullName>
    </alternativeName>
    <alternativeName>
        <fullName evidence="3">Cytidine phosphorylase</fullName>
    </alternativeName>
    <alternativeName>
        <fullName evidence="3">Guanosine phosphorylase</fullName>
    </alternativeName>
    <alternativeName>
        <fullName evidence="3">Inosine phosphorylase</fullName>
    </alternativeName>
    <alternativeName>
        <fullName evidence="3">Thymidine phosphorylase</fullName>
    </alternativeName>
    <alternativeName>
        <fullName evidence="3">Uridine phosphorylase</fullName>
    </alternativeName>
    <alternativeName>
        <fullName evidence="3">Xanthosine phosphorylase</fullName>
    </alternativeName>
</protein>
<dbReference type="InterPro" id="IPR009664">
    <property type="entry name" value="Ppnp"/>
</dbReference>
<dbReference type="GO" id="GO:0005829">
    <property type="term" value="C:cytosol"/>
    <property type="evidence" value="ECO:0007669"/>
    <property type="project" value="TreeGrafter"/>
</dbReference>
<comment type="catalytic activity">
    <reaction evidence="3">
        <text>thymidine + phosphate = 2-deoxy-alpha-D-ribose 1-phosphate + thymine</text>
        <dbReference type="Rhea" id="RHEA:16037"/>
        <dbReference type="ChEBI" id="CHEBI:17748"/>
        <dbReference type="ChEBI" id="CHEBI:17821"/>
        <dbReference type="ChEBI" id="CHEBI:43474"/>
        <dbReference type="ChEBI" id="CHEBI:57259"/>
        <dbReference type="EC" id="2.4.2.2"/>
    </reaction>
</comment>
<comment type="catalytic activity">
    <reaction evidence="3">
        <text>inosine + phosphate = alpha-D-ribose 1-phosphate + hypoxanthine</text>
        <dbReference type="Rhea" id="RHEA:27646"/>
        <dbReference type="ChEBI" id="CHEBI:17368"/>
        <dbReference type="ChEBI" id="CHEBI:17596"/>
        <dbReference type="ChEBI" id="CHEBI:43474"/>
        <dbReference type="ChEBI" id="CHEBI:57720"/>
        <dbReference type="EC" id="2.4.2.1"/>
    </reaction>
</comment>
<comment type="catalytic activity">
    <reaction evidence="3">
        <text>uridine + phosphate = alpha-D-ribose 1-phosphate + uracil</text>
        <dbReference type="Rhea" id="RHEA:24388"/>
        <dbReference type="ChEBI" id="CHEBI:16704"/>
        <dbReference type="ChEBI" id="CHEBI:17568"/>
        <dbReference type="ChEBI" id="CHEBI:43474"/>
        <dbReference type="ChEBI" id="CHEBI:57720"/>
        <dbReference type="EC" id="2.4.2.2"/>
    </reaction>
</comment>
<dbReference type="Pfam" id="PF06865">
    <property type="entry name" value="Ppnp"/>
    <property type="match status" value="1"/>
</dbReference>
<evidence type="ECO:0000256" key="2">
    <source>
        <dbReference type="ARBA" id="ARBA00022679"/>
    </source>
</evidence>
<dbReference type="Gene3D" id="2.60.120.10">
    <property type="entry name" value="Jelly Rolls"/>
    <property type="match status" value="1"/>
</dbReference>
<comment type="caution">
    <text evidence="4">The sequence shown here is derived from an EMBL/GenBank/DDBJ whole genome shotgun (WGS) entry which is preliminary data.</text>
</comment>
<dbReference type="EC" id="2.4.2.2" evidence="3"/>
<dbReference type="InterPro" id="IPR011051">
    <property type="entry name" value="RmlC_Cupin_sf"/>
</dbReference>